<dbReference type="InterPro" id="IPR050204">
    <property type="entry name" value="AraC_XylS_family_regulators"/>
</dbReference>
<dbReference type="InterPro" id="IPR018060">
    <property type="entry name" value="HTH_AraC"/>
</dbReference>
<dbReference type="Proteomes" id="UP001214441">
    <property type="component" value="Unassembled WGS sequence"/>
</dbReference>
<evidence type="ECO:0000313" key="7">
    <source>
        <dbReference type="Proteomes" id="UP001214441"/>
    </source>
</evidence>
<name>A0ABT7A3I1_9ACTN</name>
<dbReference type="PANTHER" id="PTHR46796">
    <property type="entry name" value="HTH-TYPE TRANSCRIPTIONAL ACTIVATOR RHAS-RELATED"/>
    <property type="match status" value="1"/>
</dbReference>
<dbReference type="EMBL" id="JANCPR020000033">
    <property type="protein sequence ID" value="MDJ1135903.1"/>
    <property type="molecule type" value="Genomic_DNA"/>
</dbReference>
<dbReference type="Pfam" id="PF12833">
    <property type="entry name" value="HTH_18"/>
    <property type="match status" value="1"/>
</dbReference>
<feature type="region of interest" description="Disordered" evidence="4">
    <location>
        <begin position="246"/>
        <end position="278"/>
    </location>
</feature>
<protein>
    <submittedName>
        <fullName evidence="6">Helix-turn-helix domain-containing protein</fullName>
    </submittedName>
</protein>
<reference evidence="6 7" key="1">
    <citation type="submission" date="2023-05" db="EMBL/GenBank/DDBJ databases">
        <title>Streptantibioticus silvisoli sp. nov., acidotolerant actinomycetes 1 from pine litter.</title>
        <authorList>
            <person name="Swiecimska M."/>
            <person name="Golinska P."/>
            <person name="Sangal V."/>
            <person name="Wachnowicz B."/>
            <person name="Goodfellow M."/>
        </authorList>
    </citation>
    <scope>NUCLEOTIDE SEQUENCE [LARGE SCALE GENOMIC DNA]</scope>
    <source>
        <strain evidence="6 7">DSM 42109</strain>
    </source>
</reference>
<dbReference type="SMART" id="SM00342">
    <property type="entry name" value="HTH_ARAC"/>
    <property type="match status" value="1"/>
</dbReference>
<keyword evidence="3" id="KW-0804">Transcription</keyword>
<dbReference type="PROSITE" id="PS01124">
    <property type="entry name" value="HTH_ARAC_FAMILY_2"/>
    <property type="match status" value="1"/>
</dbReference>
<evidence type="ECO:0000256" key="4">
    <source>
        <dbReference type="SAM" id="MobiDB-lite"/>
    </source>
</evidence>
<keyword evidence="2" id="KW-0238">DNA-binding</keyword>
<dbReference type="RefSeq" id="WP_274044845.1">
    <property type="nucleotide sequence ID" value="NZ_JANCPR020000033.1"/>
</dbReference>
<accession>A0ABT7A3I1</accession>
<comment type="caution">
    <text evidence="6">The sequence shown here is derived from an EMBL/GenBank/DDBJ whole genome shotgun (WGS) entry which is preliminary data.</text>
</comment>
<feature type="compositionally biased region" description="Basic and acidic residues" evidence="4">
    <location>
        <begin position="260"/>
        <end position="270"/>
    </location>
</feature>
<proteinExistence type="predicted"/>
<keyword evidence="1" id="KW-0805">Transcription regulation</keyword>
<evidence type="ECO:0000256" key="1">
    <source>
        <dbReference type="ARBA" id="ARBA00023015"/>
    </source>
</evidence>
<dbReference type="Gene3D" id="1.10.10.60">
    <property type="entry name" value="Homeodomain-like"/>
    <property type="match status" value="1"/>
</dbReference>
<evidence type="ECO:0000313" key="6">
    <source>
        <dbReference type="EMBL" id="MDJ1135903.1"/>
    </source>
</evidence>
<evidence type="ECO:0000256" key="2">
    <source>
        <dbReference type="ARBA" id="ARBA00023125"/>
    </source>
</evidence>
<feature type="domain" description="HTH araC/xylS-type" evidence="5">
    <location>
        <begin position="154"/>
        <end position="238"/>
    </location>
</feature>
<organism evidence="6 7">
    <name type="scientific">Streptomyces iconiensis</name>
    <dbReference type="NCBI Taxonomy" id="1384038"/>
    <lineage>
        <taxon>Bacteria</taxon>
        <taxon>Bacillati</taxon>
        <taxon>Actinomycetota</taxon>
        <taxon>Actinomycetes</taxon>
        <taxon>Kitasatosporales</taxon>
        <taxon>Streptomycetaceae</taxon>
        <taxon>Streptomyces</taxon>
    </lineage>
</organism>
<dbReference type="PANTHER" id="PTHR46796:SF15">
    <property type="entry name" value="BLL1074 PROTEIN"/>
    <property type="match status" value="1"/>
</dbReference>
<evidence type="ECO:0000256" key="3">
    <source>
        <dbReference type="ARBA" id="ARBA00023163"/>
    </source>
</evidence>
<evidence type="ECO:0000259" key="5">
    <source>
        <dbReference type="PROSITE" id="PS01124"/>
    </source>
</evidence>
<keyword evidence="7" id="KW-1185">Reference proteome</keyword>
<sequence length="278" mass="30450">MAGFRAQGSGPIDIRAIPHPAVTLALAFNPGTLVVEDATGRRPGALVAGLAFSDLQVRGRDMEAVQIRLSPLLAYTTLGTSAAELEGAVVALDELWGRDAERVQEQLSEAPSWQDRFALLDTLLVRRYEAGRPERAMPPEVAHAWNRIVRACGRIRVEELAAEVGWSRQRLWARFRSHIGLTPHRAAKLVRFHHAAHRLAAGRTPAGAAAESGYYDQSHLHRNVRAFTGITPTTLADEPFLAVDDLAWPGQAPPVTRTGRSPEERKRPPTDPEVPSAR</sequence>
<gene>
    <name evidence="6" type="ORF">NMN56_028945</name>
</gene>